<dbReference type="InterPro" id="IPR029228">
    <property type="entry name" value="Alkyl_sulf_dimr"/>
</dbReference>
<evidence type="ECO:0000256" key="4">
    <source>
        <dbReference type="ARBA" id="ARBA00033751"/>
    </source>
</evidence>
<proteinExistence type="inferred from homology"/>
<evidence type="ECO:0000256" key="3">
    <source>
        <dbReference type="ARBA" id="ARBA00022833"/>
    </source>
</evidence>
<protein>
    <submittedName>
        <fullName evidence="6">Alkyl/aryl-sulfatase</fullName>
    </submittedName>
</protein>
<dbReference type="GO" id="GO:0018909">
    <property type="term" value="P:dodecyl sulfate metabolic process"/>
    <property type="evidence" value="ECO:0007669"/>
    <property type="project" value="InterPro"/>
</dbReference>
<reference evidence="6 7" key="1">
    <citation type="submission" date="2017-06" db="EMBL/GenBank/DDBJ databases">
        <title>Streptomyces albireticuli Genome sequencing and assembly.</title>
        <authorList>
            <person name="Wang Y."/>
            <person name="Du B."/>
            <person name="Ding Y."/>
            <person name="Liu H."/>
            <person name="Hou Q."/>
            <person name="Liu K."/>
            <person name="Yao L."/>
            <person name="Wang C."/>
        </authorList>
    </citation>
    <scope>NUCLEOTIDE SEQUENCE [LARGE SCALE GENOMIC DNA]</scope>
    <source>
        <strain evidence="6 7">MDJK11</strain>
    </source>
</reference>
<evidence type="ECO:0000313" key="6">
    <source>
        <dbReference type="EMBL" id="ARZ71841.1"/>
    </source>
</evidence>
<dbReference type="SMART" id="SM00849">
    <property type="entry name" value="Lactamase_B"/>
    <property type="match status" value="1"/>
</dbReference>
<accession>A0A1Z2LCA6</accession>
<organism evidence="6 7">
    <name type="scientific">Streptomyces albireticuli</name>
    <dbReference type="NCBI Taxonomy" id="1940"/>
    <lineage>
        <taxon>Bacteria</taxon>
        <taxon>Bacillati</taxon>
        <taxon>Actinomycetota</taxon>
        <taxon>Actinomycetes</taxon>
        <taxon>Kitasatosporales</taxon>
        <taxon>Streptomycetaceae</taxon>
        <taxon>Streptomyces</taxon>
    </lineage>
</organism>
<dbReference type="GO" id="GO:0046983">
    <property type="term" value="F:protein dimerization activity"/>
    <property type="evidence" value="ECO:0007669"/>
    <property type="project" value="InterPro"/>
</dbReference>
<dbReference type="GO" id="GO:0018741">
    <property type="term" value="F:linear primary-alkylsulfatase activity"/>
    <property type="evidence" value="ECO:0007669"/>
    <property type="project" value="InterPro"/>
</dbReference>
<sequence length="701" mass="77048">MTDTRGFTEPVEPSPSVVEANRGIIDTIPPNAEDFQDAQRGLLALPGVPVIPTRDNKGVAWNFAGYDFLLDSDDQAPPSVNASLWRQGKLTAVAGLFQVTAAGNRAIYQVRGYDLSNMTIVTGDTGIVVIDPLASYETAQHALKLYRDTTEDSRPISAVIYTHSHVDHFGGSRGLFHETGDVIPKDLPVYAPEGFLDHAISENVYAGPAMARRAEYMYAAGLDKSPYGQVGSGLGLTISTGEVTLVPPTHYVGGPLIQPAKHADWLPTNVVQWREGLYQHTIDGIPMVFQLTPGTECPAEMNFYFPELRTMCMAENSTHTLHNILSLRGAQVRDPHAWSTYLTEAIQTFGEYTDVEFASHHWPRWGSENIVEFLSNQRDMYAYLNDQTLRLIDEGFNGIEIAEKLRHLPPGLAEHWYNQGYYGSLSHNFKAVYQRYIGWFDGNPAHLWNLPPVQAGVNYVRAMGGPAEVVRIAREAYQAEPPQYRWAVELLNHVIFASGEAGDVFEVPADVLQDAKNLQAEAMTQLGYGAENGTWRNFFLTGAEELRNGPQKPTSHGASDLVRSMTLDQFFTAMAKSVDGPKAAREQRSPLVLRWVLTGTGQECTTTLRNGVLIHVDGQDKLAGKPQATISLTREALNDLALAGIRFKENFDAAVAGGHIQVDDQAAADTVFGYLTFPDPVFPLVTPRPVPSDQEPGPVTG</sequence>
<gene>
    <name evidence="6" type="ORF">SMD11_6265</name>
</gene>
<dbReference type="Pfam" id="PF00753">
    <property type="entry name" value="Lactamase_B"/>
    <property type="match status" value="1"/>
</dbReference>
<dbReference type="Pfam" id="PF14864">
    <property type="entry name" value="Alkyl_sulf_C"/>
    <property type="match status" value="1"/>
</dbReference>
<name>A0A1Z2LCA6_9ACTN</name>
<dbReference type="InterPro" id="IPR038536">
    <property type="entry name" value="Alkyl/aryl-sulf_dimr_sf"/>
</dbReference>
<evidence type="ECO:0000256" key="2">
    <source>
        <dbReference type="ARBA" id="ARBA00022801"/>
    </source>
</evidence>
<dbReference type="Gene3D" id="1.25.40.880">
    <property type="entry name" value="Alkyl sulfatase, dimerisation domain"/>
    <property type="match status" value="1"/>
</dbReference>
<keyword evidence="1" id="KW-0479">Metal-binding</keyword>
<dbReference type="AlphaFoldDB" id="A0A1Z2LCA6"/>
<dbReference type="OrthoDB" id="5240502at2"/>
<dbReference type="InterPro" id="IPR044097">
    <property type="entry name" value="Bds1/SdsA1_MBL-fold"/>
</dbReference>
<evidence type="ECO:0000259" key="5">
    <source>
        <dbReference type="SMART" id="SM00849"/>
    </source>
</evidence>
<dbReference type="Gene3D" id="3.60.15.30">
    <property type="entry name" value="Metallo-beta-lactamase domain"/>
    <property type="match status" value="1"/>
</dbReference>
<dbReference type="InterPro" id="IPR052195">
    <property type="entry name" value="Bact_Alkyl/Aryl-Sulfatase"/>
</dbReference>
<dbReference type="EMBL" id="CP021744">
    <property type="protein sequence ID" value="ARZ71841.1"/>
    <property type="molecule type" value="Genomic_DNA"/>
</dbReference>
<dbReference type="Gene3D" id="3.30.1050.10">
    <property type="entry name" value="SCP2 sterol-binding domain"/>
    <property type="match status" value="1"/>
</dbReference>
<dbReference type="RefSeq" id="WP_087929570.1">
    <property type="nucleotide sequence ID" value="NZ_CP021744.1"/>
</dbReference>
<dbReference type="SUPFAM" id="SSF55718">
    <property type="entry name" value="SCP-like"/>
    <property type="match status" value="1"/>
</dbReference>
<dbReference type="KEGG" id="salj:SMD11_6265"/>
<dbReference type="PANTHER" id="PTHR43223:SF1">
    <property type="entry name" value="ALKYL_ARYL-SULFATASE BDS1"/>
    <property type="match status" value="1"/>
</dbReference>
<evidence type="ECO:0000256" key="1">
    <source>
        <dbReference type="ARBA" id="ARBA00022723"/>
    </source>
</evidence>
<evidence type="ECO:0000313" key="7">
    <source>
        <dbReference type="Proteomes" id="UP000195755"/>
    </source>
</evidence>
<keyword evidence="2" id="KW-0378">Hydrolase</keyword>
<dbReference type="SUPFAM" id="SSF56281">
    <property type="entry name" value="Metallo-hydrolase/oxidoreductase"/>
    <property type="match status" value="1"/>
</dbReference>
<feature type="domain" description="Metallo-beta-lactamase" evidence="5">
    <location>
        <begin position="115"/>
        <end position="361"/>
    </location>
</feature>
<dbReference type="GO" id="GO:0046872">
    <property type="term" value="F:metal ion binding"/>
    <property type="evidence" value="ECO:0007669"/>
    <property type="project" value="UniProtKB-KW"/>
</dbReference>
<keyword evidence="3" id="KW-0862">Zinc</keyword>
<dbReference type="Pfam" id="PF14863">
    <property type="entry name" value="Alkyl_sulf_dimr"/>
    <property type="match status" value="1"/>
</dbReference>
<dbReference type="CDD" id="cd07710">
    <property type="entry name" value="arylsulfatase_Sdsa1-like_MBL-fold"/>
    <property type="match status" value="1"/>
</dbReference>
<dbReference type="PANTHER" id="PTHR43223">
    <property type="entry name" value="ALKYL/ARYL-SULFATASE"/>
    <property type="match status" value="1"/>
</dbReference>
<dbReference type="InterPro" id="IPR029229">
    <property type="entry name" value="Alkyl_sulf_C"/>
</dbReference>
<dbReference type="InterPro" id="IPR001279">
    <property type="entry name" value="Metallo-B-lactamas"/>
</dbReference>
<dbReference type="InterPro" id="IPR036527">
    <property type="entry name" value="SCP2_sterol-bd_dom_sf"/>
</dbReference>
<comment type="similarity">
    <text evidence="4">Belongs to the metallo-beta-lactamase superfamily. Type III sulfatase family.</text>
</comment>
<dbReference type="Proteomes" id="UP000195755">
    <property type="component" value="Chromosome"/>
</dbReference>
<dbReference type="InterPro" id="IPR036866">
    <property type="entry name" value="RibonucZ/Hydroxyglut_hydro"/>
</dbReference>